<proteinExistence type="predicted"/>
<dbReference type="GeneID" id="100898003"/>
<accession>A0AAJ6QLT0</accession>
<dbReference type="KEGG" id="goe:100898003"/>
<organism evidence="2 3">
    <name type="scientific">Galendromus occidentalis</name>
    <name type="common">western predatory mite</name>
    <dbReference type="NCBI Taxonomy" id="34638"/>
    <lineage>
        <taxon>Eukaryota</taxon>
        <taxon>Metazoa</taxon>
        <taxon>Ecdysozoa</taxon>
        <taxon>Arthropoda</taxon>
        <taxon>Chelicerata</taxon>
        <taxon>Arachnida</taxon>
        <taxon>Acari</taxon>
        <taxon>Parasitiformes</taxon>
        <taxon>Mesostigmata</taxon>
        <taxon>Gamasina</taxon>
        <taxon>Phytoseioidea</taxon>
        <taxon>Phytoseiidae</taxon>
        <taxon>Typhlodrominae</taxon>
        <taxon>Galendromus</taxon>
    </lineage>
</organism>
<feature type="coiled-coil region" evidence="1">
    <location>
        <begin position="77"/>
        <end position="316"/>
    </location>
</feature>
<gene>
    <name evidence="3" type="primary">LOC100898003</name>
</gene>
<keyword evidence="2" id="KW-1185">Reference proteome</keyword>
<evidence type="ECO:0000313" key="2">
    <source>
        <dbReference type="Proteomes" id="UP000694867"/>
    </source>
</evidence>
<keyword evidence="1" id="KW-0175">Coiled coil</keyword>
<name>A0AAJ6QLT0_9ACAR</name>
<evidence type="ECO:0000313" key="3">
    <source>
        <dbReference type="RefSeq" id="XP_003736974.1"/>
    </source>
</evidence>
<reference evidence="3" key="1">
    <citation type="submission" date="2025-08" db="UniProtKB">
        <authorList>
            <consortium name="RefSeq"/>
        </authorList>
    </citation>
    <scope>IDENTIFICATION</scope>
</reference>
<dbReference type="AlphaFoldDB" id="A0AAJ6QLT0"/>
<dbReference type="Proteomes" id="UP000694867">
    <property type="component" value="Unplaced"/>
</dbReference>
<evidence type="ECO:0000256" key="1">
    <source>
        <dbReference type="SAM" id="Coils"/>
    </source>
</evidence>
<sequence length="383" mass="43749">MMSSTPVCAVKSPRKGVRDLRLRGIPAHIADALSKLESSVGSSDNSDVKPDTSPADTTFTTRIYSLTTRLLEFVKDAQQTKEDNGILRKNLQEVKQKSEEKEDTHLREITKIKIKLDESNNQIGDLHNDLELSNATIENLRERVIEHEKDKLSLQRKSQNFEDQCRSLANNLQKILLEKKEIKESRDIMEVELASERNRNNHLANELQQALQQIERSKTHNNETTGFAVPQECLSCVKRRSLEEQFKQKIQCLETELETSRKDALESEKKLQALAEELRKRVLEEKVRAQKLARRNSQLAAERLNANQQLNAFEEVLNKAHSKTFHGDVQDESHLNDAVLIGDETMSREMAILRRLGVFPEGDATFNGITQQNRDTLGECPTM</sequence>
<dbReference type="RefSeq" id="XP_003736974.1">
    <property type="nucleotide sequence ID" value="XM_003736926.2"/>
</dbReference>
<protein>
    <submittedName>
        <fullName evidence="3">Protein CROWDED NUCLEI 2</fullName>
    </submittedName>
</protein>